<gene>
    <name evidence="6" type="ORF">E3N88_37474</name>
</gene>
<dbReference type="PANTHER" id="PTHR12792:SF0">
    <property type="entry name" value="SEPARIN"/>
    <property type="match status" value="1"/>
</dbReference>
<dbReference type="PANTHER" id="PTHR12792">
    <property type="entry name" value="EXTRA SPINDLE POLES 1-RELATED"/>
    <property type="match status" value="1"/>
</dbReference>
<comment type="catalytic activity">
    <reaction evidence="1">
        <text>All bonds known to be hydrolyzed by this endopeptidase have arginine in P1 and an acidic residue in P4. P6 is often occupied by an acidic residue or by a hydroxy-amino-acid residue, the phosphorylation of which enhances cleavage.</text>
        <dbReference type="EC" id="3.4.22.49"/>
    </reaction>
</comment>
<evidence type="ECO:0000256" key="1">
    <source>
        <dbReference type="ARBA" id="ARBA00000451"/>
    </source>
</evidence>
<dbReference type="GO" id="GO:0006508">
    <property type="term" value="P:proteolysis"/>
    <property type="evidence" value="ECO:0007669"/>
    <property type="project" value="InterPro"/>
</dbReference>
<dbReference type="GO" id="GO:0072686">
    <property type="term" value="C:mitotic spindle"/>
    <property type="evidence" value="ECO:0007669"/>
    <property type="project" value="TreeGrafter"/>
</dbReference>
<feature type="domain" description="Peptidase C50" evidence="5">
    <location>
        <begin position="1884"/>
        <end position="1983"/>
    </location>
</feature>
<dbReference type="GO" id="GO:0004197">
    <property type="term" value="F:cysteine-type endopeptidase activity"/>
    <property type="evidence" value="ECO:0007669"/>
    <property type="project" value="InterPro"/>
</dbReference>
<dbReference type="InterPro" id="IPR030397">
    <property type="entry name" value="SEPARIN_core_dom"/>
</dbReference>
<evidence type="ECO:0000259" key="5">
    <source>
        <dbReference type="PROSITE" id="PS51700"/>
    </source>
</evidence>
<keyword evidence="7" id="KW-1185">Reference proteome</keyword>
<keyword evidence="3" id="KW-0378">Hydrolase</keyword>
<evidence type="ECO:0000313" key="6">
    <source>
        <dbReference type="EMBL" id="KAD2804097.1"/>
    </source>
</evidence>
<dbReference type="GO" id="GO:0005737">
    <property type="term" value="C:cytoplasm"/>
    <property type="evidence" value="ECO:0007669"/>
    <property type="project" value="TreeGrafter"/>
</dbReference>
<reference evidence="6 7" key="1">
    <citation type="submission" date="2019-05" db="EMBL/GenBank/DDBJ databases">
        <title>Mikania micrantha, genome provides insights into the molecular mechanism of rapid growth.</title>
        <authorList>
            <person name="Liu B."/>
        </authorList>
    </citation>
    <scope>NUCLEOTIDE SEQUENCE [LARGE SCALE GENOMIC DNA]</scope>
    <source>
        <strain evidence="6">NLD-2019</strain>
        <tissue evidence="6">Leaf</tissue>
    </source>
</reference>
<name>A0A5N6LR74_9ASTR</name>
<evidence type="ECO:0000256" key="2">
    <source>
        <dbReference type="ARBA" id="ARBA00012489"/>
    </source>
</evidence>
<dbReference type="GO" id="GO:0005634">
    <property type="term" value="C:nucleus"/>
    <property type="evidence" value="ECO:0007669"/>
    <property type="project" value="InterPro"/>
</dbReference>
<dbReference type="Pfam" id="PF25113">
    <property type="entry name" value="TPR_ESP1_2nd"/>
    <property type="match status" value="1"/>
</dbReference>
<keyword evidence="4" id="KW-0159">Chromosome partition</keyword>
<dbReference type="InterPro" id="IPR056932">
    <property type="entry name" value="TPR_ESP1_2nd"/>
</dbReference>
<sequence length="2155" mass="244305">MADSGTGVTESSLISKLESSSDLSGIHQFFISYLQPFSPVLKKQSNKLSKNDVTALRSLAKKFLSFLNKSLSLIPKRLNETPKIDSSHASELFDTYKLCLNCLDAISSQLACKPYSLQIQRVRLIHCYVNWGRYEEAQSEGVSVLGFIGNLSGKRNGNLIGRIVPELNKEIDGKDIALLILEVVVSLVKCVANVQSKHEEDYRRVLSMVDEIQPWLRAIGVDGYDKLHRMLVSYMSKCALFLVGELSNFGMSLTHEFCVETFSEYRRSSLNDQMEKFARNICSLLFSQLDNGNLCSGKILTLVLDKMANECTVDNDNANANFLELVVYIAMKCRNATAEFCGAVASHFKKLANYFSQVNLSTIELIMRLYSIPFSTGDLTYYLRGGNFKIPTSENEISVPNLLLHVENQLQSIRISITAHTGTYIPFYFKSLKFLCEPLSELIQSERKGILCGFDDMSFPIKLPNIEDIFQQFILVFDAYRESDKENYVYEDNSRTVLAVAMAAFTLSFTAKQNFEESSSFLKELISAKWVQANGLKYLYASLHNVGIVLYRANRLKEATGSYNLCCQAAWMCLMHFRTKFVSSKEGSSSDLSEDAITAFVTETCAKSAFLLDILYQCGTGIEEIGIILTDFLESWAAVQNWFDKIPIPVALVKQWVKIICKETKDPADECRARARTVYSLMSSSMKMSKETLGFLLEQELEAYKEMKSLNPELCKIMQLTISNILLEDIYSKKDSYLHKSRILIAKGRESRAHGVEGLNECIEFLSEAIFTMSDMYEKNKEECVPVCNLLAMAYCLRALCTQEAEPNSKLFVQDVGCALKLWLSQNHSQSIEQTDTVSQNTLILLYHVGDLLLLKGYMEIHSDIYELMIRLFTCKNVSLKECLIMLWQSKSLSHALCTSHVNDAFISTLSKHCKLSESLEFWKSCMEKSKSLEVGFQQCFSVISTLSSPSTCNHGHATKYAHLAIDDIKKTAFDLSNNVPLSSKSLFLSSNLYYDLSERMITKGSMIEALSYAKEAHRLRTKLFQKNFIYIIEQCSDIMGDNGEVIQNCGYELKSFYMQPTIAAATWSNDKGSSDFDFILTPWNVLRRYLESILQVGTIQEIVGNGSEAETLLLWGKNISSFQGLPIFSVSFSTVLGKLFCKQQRWHLAEKELENARNILIDSFSLISCLKCRLLLEVTVEQQLGDLFQSRFNSTDSNTLDGLSKAEIFYRSAEEKLKLSKWKNCVSNPKETYSRNTIFCDNVLIGGDDVIISSNCGNLEEQELIIPKVTRRGKKIAKNVPQEQRVTSRITRSSKQKNENAQNELKGIQKSKIECIVSCGCEVTCVSDEVNCWHCVPLGVMKSSSLTSIIQMKWECIRRRLLINLLVGIGICLWARGETQRAHEVFLESISVLVNRSTFHPSKFKISFTFLGELIKKNVLGDVFALEHASLLYNICWFSLRSFCDNGTRNLPCDMFIPIPIVVLGLKQSFITSREVPELFRKVSQLLAVLYALSPSSKAFSMLTSSSSLSESQWASYFHQASLGTHVNYQLFSHLEKQKNQCAMDVDVITWIFNLHFCRLAPESVLDLEEFIFNFFQGLPQATIICISVLRDDYANWLKNILPYKSPTHSWIMFSRLNSNCAPIVIVLPISSIISGRLDDEDSSSEILSENLSSDKSWHCPWGHTVVDEIAPLFRTILEESYSSSFGYTDLEDTKQNRLIWWNQRRKLDQWLCFLLRDMEDLWFGPWKHMLLGGLSDHKHIDFLQKKLTKDLKSKCKIDVPENLIKTVIRGGMPLQECVSELIMKRGCYIGGSECIDDGMTSLVSELLVNTMHDVEEVLDREPVILVPDSDIQMLPWESLPILRNQEVYRMPSVASILCTYDRCCHFQENVGKDSLLFPMIDPLDAYYLLNPGGDLSNTEAEFGNWFKDQNLEGTAGTSPSLDELTVALKNHDLFIYLGHGSGKMGWLWRRHRRSLIQQVIQKRWCWVNRSIGVKGRWKARFMARLKGLKRETKFIETDMSSNVDAVCFGIEAPITMMLGAVPKKYTRSGAKLHFVSIVRTQTARSVVERAIGQVSSGCLSLNGSYTPKGAPLYYMFAGSPVIIANLWDVTDKDIDRFCKTVLDGWIQARSNTSVDCAQCTEISNKFKDMNIIDGGIRKEKRKYQEVNLLKIVK</sequence>
<dbReference type="GO" id="GO:0051307">
    <property type="term" value="P:meiotic chromosome separation"/>
    <property type="evidence" value="ECO:0007669"/>
    <property type="project" value="TreeGrafter"/>
</dbReference>
<organism evidence="6 7">
    <name type="scientific">Mikania micrantha</name>
    <name type="common">bitter vine</name>
    <dbReference type="NCBI Taxonomy" id="192012"/>
    <lineage>
        <taxon>Eukaryota</taxon>
        <taxon>Viridiplantae</taxon>
        <taxon>Streptophyta</taxon>
        <taxon>Embryophyta</taxon>
        <taxon>Tracheophyta</taxon>
        <taxon>Spermatophyta</taxon>
        <taxon>Magnoliopsida</taxon>
        <taxon>eudicotyledons</taxon>
        <taxon>Gunneridae</taxon>
        <taxon>Pentapetalae</taxon>
        <taxon>asterids</taxon>
        <taxon>campanulids</taxon>
        <taxon>Asterales</taxon>
        <taxon>Asteraceae</taxon>
        <taxon>Asteroideae</taxon>
        <taxon>Heliantheae alliance</taxon>
        <taxon>Eupatorieae</taxon>
        <taxon>Mikania</taxon>
    </lineage>
</organism>
<dbReference type="OrthoDB" id="10255632at2759"/>
<dbReference type="InterPro" id="IPR056933">
    <property type="entry name" value="TPR_ESP1"/>
</dbReference>
<proteinExistence type="predicted"/>
<evidence type="ECO:0000256" key="4">
    <source>
        <dbReference type="ARBA" id="ARBA00022829"/>
    </source>
</evidence>
<accession>A0A5N6LR74</accession>
<evidence type="ECO:0000256" key="3">
    <source>
        <dbReference type="ARBA" id="ARBA00022801"/>
    </source>
</evidence>
<dbReference type="PROSITE" id="PS51700">
    <property type="entry name" value="SEPARIN"/>
    <property type="match status" value="1"/>
</dbReference>
<dbReference type="EMBL" id="SZYD01000018">
    <property type="protein sequence ID" value="KAD2804097.1"/>
    <property type="molecule type" value="Genomic_DNA"/>
</dbReference>
<protein>
    <recommendedName>
        <fullName evidence="2">separase</fullName>
        <ecNumber evidence="2">3.4.22.49</ecNumber>
    </recommendedName>
</protein>
<dbReference type="Pfam" id="PF03568">
    <property type="entry name" value="Separin_C"/>
    <property type="match status" value="2"/>
</dbReference>
<comment type="caution">
    <text evidence="6">The sequence shown here is derived from an EMBL/GenBank/DDBJ whole genome shotgun (WGS) entry which is preliminary data.</text>
</comment>
<dbReference type="EC" id="3.4.22.49" evidence="2"/>
<dbReference type="Proteomes" id="UP000326396">
    <property type="component" value="Linkage Group LG8"/>
</dbReference>
<dbReference type="Pfam" id="PF25110">
    <property type="entry name" value="TPR_ESP1"/>
    <property type="match status" value="1"/>
</dbReference>
<dbReference type="InterPro" id="IPR005314">
    <property type="entry name" value="Peptidase_C50"/>
</dbReference>
<evidence type="ECO:0000313" key="7">
    <source>
        <dbReference type="Proteomes" id="UP000326396"/>
    </source>
</evidence>